<dbReference type="PANTHER" id="PTHR43537">
    <property type="entry name" value="TRANSCRIPTIONAL REGULATOR, GNTR FAMILY"/>
    <property type="match status" value="1"/>
</dbReference>
<dbReference type="Proteomes" id="UP000198307">
    <property type="component" value="Unassembled WGS sequence"/>
</dbReference>
<proteinExistence type="predicted"/>
<organism evidence="5 6">
    <name type="scientific">Paracoccus seriniphilus</name>
    <dbReference type="NCBI Taxonomy" id="184748"/>
    <lineage>
        <taxon>Bacteria</taxon>
        <taxon>Pseudomonadati</taxon>
        <taxon>Pseudomonadota</taxon>
        <taxon>Alphaproteobacteria</taxon>
        <taxon>Rhodobacterales</taxon>
        <taxon>Paracoccaceae</taxon>
        <taxon>Paracoccus</taxon>
    </lineage>
</organism>
<keyword evidence="1" id="KW-0805">Transcription regulation</keyword>
<dbReference type="PANTHER" id="PTHR43537:SF5">
    <property type="entry name" value="UXU OPERON TRANSCRIPTIONAL REGULATOR"/>
    <property type="match status" value="1"/>
</dbReference>
<reference evidence="5 6" key="1">
    <citation type="submission" date="2017-07" db="EMBL/GenBank/DDBJ databases">
        <authorList>
            <person name="Sun Z.S."/>
            <person name="Albrecht U."/>
            <person name="Echele G."/>
            <person name="Lee C.C."/>
        </authorList>
    </citation>
    <scope>NUCLEOTIDE SEQUENCE [LARGE SCALE GENOMIC DNA]</scope>
    <source>
        <strain evidence="5 6">DSM 14827</strain>
    </source>
</reference>
<keyword evidence="6" id="KW-1185">Reference proteome</keyword>
<evidence type="ECO:0000313" key="5">
    <source>
        <dbReference type="EMBL" id="SNT73774.1"/>
    </source>
</evidence>
<evidence type="ECO:0000259" key="4">
    <source>
        <dbReference type="PROSITE" id="PS50949"/>
    </source>
</evidence>
<dbReference type="EMBL" id="FZQB01000005">
    <property type="protein sequence ID" value="SNT73774.1"/>
    <property type="molecule type" value="Genomic_DNA"/>
</dbReference>
<name>A0A239PU10_9RHOB</name>
<dbReference type="AlphaFoldDB" id="A0A239PU10"/>
<feature type="domain" description="HTH gntR-type" evidence="4">
    <location>
        <begin position="23"/>
        <end position="90"/>
    </location>
</feature>
<gene>
    <name evidence="5" type="ORF">SAMN05444959_105220</name>
</gene>
<evidence type="ECO:0000256" key="1">
    <source>
        <dbReference type="ARBA" id="ARBA00023015"/>
    </source>
</evidence>
<keyword evidence="2 5" id="KW-0238">DNA-binding</keyword>
<sequence length="242" mass="26914">MGESMDNFPGDRQDMDAPLDPGVAVSPQLFLRLRNRIVRGELEPGTRLSEVDVAAFYSTSRQPVREAFIKLSEAGLIDIRPQRGSFVSRIDVASVLAAQFVREAVEADIVRAATDRADADMLAELDGNIAAQESAVDDSDPQAFMALDEAFHRMIAEIAGQGAGWSFLKSLRTQMDRVRHLSASQFPREILVRQHRQIVDAIRAGQADEAEQRMRLHLRRILDDIPVVAAAKPDFFVTDMSR</sequence>
<dbReference type="InterPro" id="IPR011711">
    <property type="entry name" value="GntR_C"/>
</dbReference>
<keyword evidence="3" id="KW-0804">Transcription</keyword>
<dbReference type="GO" id="GO:0003677">
    <property type="term" value="F:DNA binding"/>
    <property type="evidence" value="ECO:0007669"/>
    <property type="project" value="UniProtKB-KW"/>
</dbReference>
<dbReference type="InterPro" id="IPR000524">
    <property type="entry name" value="Tscrpt_reg_HTH_GntR"/>
</dbReference>
<dbReference type="InterPro" id="IPR036388">
    <property type="entry name" value="WH-like_DNA-bd_sf"/>
</dbReference>
<dbReference type="SUPFAM" id="SSF48008">
    <property type="entry name" value="GntR ligand-binding domain-like"/>
    <property type="match status" value="1"/>
</dbReference>
<dbReference type="CDD" id="cd07377">
    <property type="entry name" value="WHTH_GntR"/>
    <property type="match status" value="1"/>
</dbReference>
<protein>
    <submittedName>
        <fullName evidence="5">DNA-binding transcriptional regulator, GntR family</fullName>
    </submittedName>
</protein>
<dbReference type="Gene3D" id="1.20.120.530">
    <property type="entry name" value="GntR ligand-binding domain-like"/>
    <property type="match status" value="1"/>
</dbReference>
<dbReference type="Pfam" id="PF07729">
    <property type="entry name" value="FCD"/>
    <property type="match status" value="1"/>
</dbReference>
<dbReference type="SMART" id="SM00345">
    <property type="entry name" value="HTH_GNTR"/>
    <property type="match status" value="1"/>
</dbReference>
<dbReference type="PROSITE" id="PS50949">
    <property type="entry name" value="HTH_GNTR"/>
    <property type="match status" value="1"/>
</dbReference>
<evidence type="ECO:0000256" key="3">
    <source>
        <dbReference type="ARBA" id="ARBA00023163"/>
    </source>
</evidence>
<dbReference type="InterPro" id="IPR008920">
    <property type="entry name" value="TF_FadR/GntR_C"/>
</dbReference>
<dbReference type="SUPFAM" id="SSF46785">
    <property type="entry name" value="Winged helix' DNA-binding domain"/>
    <property type="match status" value="1"/>
</dbReference>
<evidence type="ECO:0000313" key="6">
    <source>
        <dbReference type="Proteomes" id="UP000198307"/>
    </source>
</evidence>
<evidence type="ECO:0000256" key="2">
    <source>
        <dbReference type="ARBA" id="ARBA00023125"/>
    </source>
</evidence>
<dbReference type="InterPro" id="IPR036390">
    <property type="entry name" value="WH_DNA-bd_sf"/>
</dbReference>
<dbReference type="Pfam" id="PF00392">
    <property type="entry name" value="GntR"/>
    <property type="match status" value="1"/>
</dbReference>
<dbReference type="SMART" id="SM00895">
    <property type="entry name" value="FCD"/>
    <property type="match status" value="1"/>
</dbReference>
<dbReference type="Gene3D" id="1.10.10.10">
    <property type="entry name" value="Winged helix-like DNA-binding domain superfamily/Winged helix DNA-binding domain"/>
    <property type="match status" value="1"/>
</dbReference>
<dbReference type="GO" id="GO:0003700">
    <property type="term" value="F:DNA-binding transcription factor activity"/>
    <property type="evidence" value="ECO:0007669"/>
    <property type="project" value="InterPro"/>
</dbReference>
<accession>A0A239PU10</accession>